<dbReference type="Pfam" id="PF13302">
    <property type="entry name" value="Acetyltransf_3"/>
    <property type="match status" value="1"/>
</dbReference>
<dbReference type="EMBL" id="ADBF01000042">
    <property type="protein sequence ID" value="EFE49843.1"/>
    <property type="molecule type" value="Genomic_DNA"/>
</dbReference>
<evidence type="ECO:0000256" key="4">
    <source>
        <dbReference type="SAM" id="MobiDB-lite"/>
    </source>
</evidence>
<dbReference type="KEGG" id="nel:NELON_04215"/>
<dbReference type="SUPFAM" id="SSF51735">
    <property type="entry name" value="NAD(P)-binding Rossmann-fold domains"/>
    <property type="match status" value="1"/>
</dbReference>
<evidence type="ECO:0000256" key="2">
    <source>
        <dbReference type="ARBA" id="ARBA00022741"/>
    </source>
</evidence>
<reference evidence="9" key="2">
    <citation type="submission" date="2014-05" db="EMBL/GenBank/DDBJ databases">
        <title>Complete Genome sequence of Neisseria elongata subsp. glycolytica.</title>
        <authorList>
            <person name="Veyrier F.J."/>
            <person name="Taha M.-K."/>
        </authorList>
    </citation>
    <scope>NUCLEOTIDE SEQUENCE [LARGE SCALE GENOMIC DNA]</scope>
    <source>
        <strain evidence="9">ATCC 29315</strain>
    </source>
</reference>
<dbReference type="InterPro" id="IPR036291">
    <property type="entry name" value="NAD(P)-bd_dom_sf"/>
</dbReference>
<dbReference type="CDD" id="cd04301">
    <property type="entry name" value="NAT_SF"/>
    <property type="match status" value="1"/>
</dbReference>
<dbReference type="PANTHER" id="PTHR43334:SF1">
    <property type="entry name" value="3-HYDROXYPROPIONATE--COA LIGASE [ADP-FORMING]"/>
    <property type="match status" value="1"/>
</dbReference>
<dbReference type="GO" id="GO:0016874">
    <property type="term" value="F:ligase activity"/>
    <property type="evidence" value="ECO:0007669"/>
    <property type="project" value="UniProtKB-KW"/>
</dbReference>
<evidence type="ECO:0000256" key="3">
    <source>
        <dbReference type="ARBA" id="ARBA00022840"/>
    </source>
</evidence>
<reference evidence="7 8" key="1">
    <citation type="submission" date="2010-02" db="EMBL/GenBank/DDBJ databases">
        <authorList>
            <person name="Weinstock G."/>
            <person name="Sodergren E."/>
            <person name="Clifton S."/>
            <person name="Fulton L."/>
            <person name="Fulton B."/>
            <person name="Courtney L."/>
            <person name="Fronick C."/>
            <person name="Harrison M."/>
            <person name="Strong C."/>
            <person name="Farmer C."/>
            <person name="Delahaunty K."/>
            <person name="Markovic C."/>
            <person name="Hall O."/>
            <person name="Minx P."/>
            <person name="Tomlinson C."/>
            <person name="Mitreva M."/>
            <person name="Nelson J."/>
            <person name="Hou S."/>
            <person name="Wollam A."/>
            <person name="Pepin K.H."/>
            <person name="Johnson M."/>
            <person name="Bhonagiri V."/>
            <person name="Zhang X."/>
            <person name="Suruliraj S."/>
            <person name="Warren W."/>
            <person name="Chinwalla A."/>
            <person name="Mardis E.R."/>
            <person name="Wilson R.K."/>
        </authorList>
    </citation>
    <scope>NUCLEOTIDE SEQUENCE [LARGE SCALE GENOMIC DNA]</scope>
    <source>
        <strain evidence="7 8">ATCC 29315</strain>
    </source>
</reference>
<evidence type="ECO:0000313" key="8">
    <source>
        <dbReference type="Proteomes" id="UP000005536"/>
    </source>
</evidence>
<dbReference type="Gene3D" id="3.40.50.720">
    <property type="entry name" value="NAD(P)-binding Rossmann-like Domain"/>
    <property type="match status" value="1"/>
</dbReference>
<feature type="domain" description="N-acetyltransferase" evidence="5">
    <location>
        <begin position="567"/>
        <end position="724"/>
    </location>
</feature>
<dbReference type="GO" id="GO:0016747">
    <property type="term" value="F:acyltransferase activity, transferring groups other than amino-acyl groups"/>
    <property type="evidence" value="ECO:0007669"/>
    <property type="project" value="InterPro"/>
</dbReference>
<dbReference type="InterPro" id="IPR000182">
    <property type="entry name" value="GNAT_dom"/>
</dbReference>
<organism evidence="7 8">
    <name type="scientific">Neisseria elongata subsp. glycolytica ATCC 29315</name>
    <dbReference type="NCBI Taxonomy" id="546263"/>
    <lineage>
        <taxon>Bacteria</taxon>
        <taxon>Pseudomonadati</taxon>
        <taxon>Pseudomonadota</taxon>
        <taxon>Betaproteobacteria</taxon>
        <taxon>Neisseriales</taxon>
        <taxon>Neisseriaceae</taxon>
        <taxon>Neisseria</taxon>
    </lineage>
</organism>
<name>D4DR95_NEIEG</name>
<protein>
    <submittedName>
        <fullName evidence="7">CoA binding domain protein</fullName>
    </submittedName>
</protein>
<reference evidence="6 9" key="3">
    <citation type="journal article" date="2015" name="PLoS Genet.">
        <title>Common Cell Shape Evolution of Two Nasopharyngeal Pathogens.</title>
        <authorList>
            <person name="Veyrier F.J."/>
            <person name="Biais N."/>
            <person name="Morales P."/>
            <person name="Belkacem N."/>
            <person name="Guilhen C."/>
            <person name="Ranjeva S."/>
            <person name="Sismeiro O."/>
            <person name="Pehau-Arnaudet G."/>
            <person name="Rocha E.P."/>
            <person name="Werts C."/>
            <person name="Taha M.K."/>
            <person name="Boneca I.G."/>
        </authorList>
    </citation>
    <scope>NUCLEOTIDE SEQUENCE [LARGE SCALE GENOMIC DNA]</scope>
    <source>
        <strain evidence="6 9">ATCC 29315</strain>
    </source>
</reference>
<dbReference type="Proteomes" id="UP000005536">
    <property type="component" value="Unassembled WGS sequence"/>
</dbReference>
<dbReference type="STRING" id="546263.NELON_04215"/>
<dbReference type="AlphaFoldDB" id="D4DR95"/>
<dbReference type="PROSITE" id="PS51186">
    <property type="entry name" value="GNAT"/>
    <property type="match status" value="1"/>
</dbReference>
<keyword evidence="9" id="KW-1185">Reference proteome</keyword>
<dbReference type="InterPro" id="IPR051538">
    <property type="entry name" value="Acyl-CoA_Synth/Transferase"/>
</dbReference>
<dbReference type="PANTHER" id="PTHR43334">
    <property type="entry name" value="ACETATE--COA LIGASE [ADP-FORMING]"/>
    <property type="match status" value="1"/>
</dbReference>
<dbReference type="EMBL" id="CP007726">
    <property type="protein sequence ID" value="AJE18171.1"/>
    <property type="molecule type" value="Genomic_DNA"/>
</dbReference>
<feature type="region of interest" description="Disordered" evidence="4">
    <location>
        <begin position="395"/>
        <end position="422"/>
    </location>
</feature>
<dbReference type="Gene3D" id="3.40.630.30">
    <property type="match status" value="1"/>
</dbReference>
<dbReference type="Proteomes" id="UP000031392">
    <property type="component" value="Chromosome"/>
</dbReference>
<dbReference type="InterPro" id="IPR016102">
    <property type="entry name" value="Succinyl-CoA_synth-like"/>
</dbReference>
<dbReference type="InterPro" id="IPR016181">
    <property type="entry name" value="Acyl_CoA_acyltransferase"/>
</dbReference>
<accession>D4DR95</accession>
<dbReference type="RefSeq" id="WP_003772295.1">
    <property type="nucleotide sequence ID" value="NZ_CP007726.1"/>
</dbReference>
<proteinExistence type="predicted"/>
<evidence type="ECO:0000259" key="5">
    <source>
        <dbReference type="PROSITE" id="PS51186"/>
    </source>
</evidence>
<evidence type="ECO:0000313" key="9">
    <source>
        <dbReference type="Proteomes" id="UP000031392"/>
    </source>
</evidence>
<dbReference type="Pfam" id="PF13380">
    <property type="entry name" value="CoA_binding_2"/>
    <property type="match status" value="1"/>
</dbReference>
<dbReference type="InterPro" id="IPR003781">
    <property type="entry name" value="CoA-bd"/>
</dbReference>
<evidence type="ECO:0000313" key="6">
    <source>
        <dbReference type="EMBL" id="AJE18171.1"/>
    </source>
</evidence>
<keyword evidence="2" id="KW-0547">Nucleotide-binding</keyword>
<dbReference type="SMART" id="SM00881">
    <property type="entry name" value="CoA_binding"/>
    <property type="match status" value="1"/>
</dbReference>
<feature type="compositionally biased region" description="Pro residues" evidence="4">
    <location>
        <begin position="406"/>
        <end position="415"/>
    </location>
</feature>
<sequence>MLPPHPLHSLFVARHIAVIGASQRSETLGGRVFASMLNYPFQGRLTPVNLRHPTVAGLQAYAQISQIDDKPDAAVAVCHASAHPGIVAACIRLRIPHLLCIADDGGYDGESLARLQKAAASGRTQITLCSADGFNLPAQNLYANAYSHAPEAGKIAVVGFAAGFCSDVMQYLRDSPAGYSFTVNLIGQLATPLPWLDWFREDAGSHILIVQYPAQPDAAFFSTLRQAAQRKNVILYTGRSMCGREKQIARHLAERSGALPAFAPNELRAAVWAAQMPRKLRSGSLHVLSDSEAGWLCDAAEESGLKVHRLPAVGRHSNALVWRDTAAAALQQENCRALLVQTDGGRNTVSQLMQLQQQSETPLYLVSPFSDGLFGFQNPQQALAAVVAQNSWQRLRRRQQTAAKPPHSPPVPPNLPQARQHASNGRDFLAVLHLPPQEGQNLFSDGLLTYTVEPHYGAVLHAECGSRQSVLLPPFDTADARRLCRLFGQRKLAAALEQVLYSFNHAAYRLLPLRAVRIGVDSENAVMQTRNFVWNEDEGGAAQTPPLLPEAPFSDGRFFSARNGEILLIRHLLPEDADALQQFVRSLSDADRKSRFMNAVKELSAAQLAQFSRADYARETALAACSGSGEIVGWAQYGCLRFPDACEFSITVSESMKGQGLAIHLMEELIACAKKQGYRSMCAEILAENTAMLGLAAKLGFQSEPSAEDNQLFTSVLTWQKESRRRLPK</sequence>
<dbReference type="PATRIC" id="fig|546263.7.peg.894"/>
<dbReference type="SUPFAM" id="SSF55729">
    <property type="entry name" value="Acyl-CoA N-acyltransferases (Nat)"/>
    <property type="match status" value="1"/>
</dbReference>
<dbReference type="SUPFAM" id="SSF52210">
    <property type="entry name" value="Succinyl-CoA synthetase domains"/>
    <property type="match status" value="1"/>
</dbReference>
<dbReference type="HOGENOM" id="CLU_018766_0_0_4"/>
<dbReference type="GO" id="GO:0005524">
    <property type="term" value="F:ATP binding"/>
    <property type="evidence" value="ECO:0007669"/>
    <property type="project" value="UniProtKB-KW"/>
</dbReference>
<keyword evidence="3" id="KW-0067">ATP-binding</keyword>
<evidence type="ECO:0000313" key="7">
    <source>
        <dbReference type="EMBL" id="EFE49843.1"/>
    </source>
</evidence>
<evidence type="ECO:0000256" key="1">
    <source>
        <dbReference type="ARBA" id="ARBA00022598"/>
    </source>
</evidence>
<keyword evidence="1" id="KW-0436">Ligase</keyword>
<gene>
    <name evidence="7" type="ORF">NEIELOOT_01588</name>
    <name evidence="6" type="ORF">NELON_04215</name>
</gene>